<evidence type="ECO:0000256" key="7">
    <source>
        <dbReference type="RuleBase" id="RU368123"/>
    </source>
</evidence>
<comment type="subunit">
    <text evidence="7">Component of the cytochrome c oxidase (complex IV, CIV), a multisubunit enzyme composed of a catalytic core of 3 subunits and several supernumerary subunits. The complex exists as a monomer or a dimer and forms supercomplexes (SCs) in the inner mitochondrial membrane with ubiquinol-cytochrome c oxidoreductase (cytochrome b-c1 complex, complex III, CIII).</text>
</comment>
<dbReference type="InterPro" id="IPR004202">
    <property type="entry name" value="COX7C/Cox8"/>
</dbReference>
<accession>A0ABQ0LTR1</accession>
<sequence>MLSRALARPTLRQLHTTARRSSGHGEYKHLPFRVPFQGAPPVPFGLKMIAFLSFGFSIPFVAVEYTHAKNRA</sequence>
<keyword evidence="6 7" id="KW-0472">Membrane</keyword>
<feature type="region of interest" description="Disordered" evidence="8">
    <location>
        <begin position="1"/>
        <end position="26"/>
    </location>
</feature>
<dbReference type="EMBL" id="DF848493">
    <property type="protein sequence ID" value="GAT54024.1"/>
    <property type="molecule type" value="Genomic_DNA"/>
</dbReference>
<keyword evidence="5 7" id="KW-0496">Mitochondrion</keyword>
<name>A0ABQ0LTR1_MYCCL</name>
<evidence type="ECO:0000256" key="4">
    <source>
        <dbReference type="ARBA" id="ARBA00022792"/>
    </source>
</evidence>
<evidence type="ECO:0000256" key="1">
    <source>
        <dbReference type="ARBA" id="ARBA00004434"/>
    </source>
</evidence>
<comment type="pathway">
    <text evidence="2 7">Energy metabolism; oxidative phosphorylation.</text>
</comment>
<evidence type="ECO:0000256" key="6">
    <source>
        <dbReference type="ARBA" id="ARBA00023136"/>
    </source>
</evidence>
<keyword evidence="7" id="KW-0812">Transmembrane</keyword>
<comment type="subcellular location">
    <subcellularLocation>
        <location evidence="1 7">Mitochondrion inner membrane</location>
        <topology evidence="1 7">Single-pass membrane protein</topology>
    </subcellularLocation>
</comment>
<gene>
    <name evidence="9" type="ORF">MCHLO_10907</name>
</gene>
<feature type="transmembrane region" description="Helical" evidence="7">
    <location>
        <begin position="44"/>
        <end position="63"/>
    </location>
</feature>
<organism evidence="9 10">
    <name type="scientific">Mycena chlorophos</name>
    <name type="common">Agaric fungus</name>
    <name type="synonym">Agaricus chlorophos</name>
    <dbReference type="NCBI Taxonomy" id="658473"/>
    <lineage>
        <taxon>Eukaryota</taxon>
        <taxon>Fungi</taxon>
        <taxon>Dikarya</taxon>
        <taxon>Basidiomycota</taxon>
        <taxon>Agaricomycotina</taxon>
        <taxon>Agaricomycetes</taxon>
        <taxon>Agaricomycetidae</taxon>
        <taxon>Agaricales</taxon>
        <taxon>Marasmiineae</taxon>
        <taxon>Mycenaceae</taxon>
        <taxon>Mycena</taxon>
    </lineage>
</organism>
<dbReference type="Proteomes" id="UP000815677">
    <property type="component" value="Unassembled WGS sequence"/>
</dbReference>
<reference evidence="9" key="1">
    <citation type="submission" date="2014-09" db="EMBL/GenBank/DDBJ databases">
        <title>Genome sequence of the luminous mushroom Mycena chlorophos for searching fungal bioluminescence genes.</title>
        <authorList>
            <person name="Tanaka Y."/>
            <person name="Kasuga D."/>
            <person name="Oba Y."/>
            <person name="Hase S."/>
            <person name="Sato K."/>
            <person name="Oba Y."/>
            <person name="Sakakibara Y."/>
        </authorList>
    </citation>
    <scope>NUCLEOTIDE SEQUENCE</scope>
</reference>
<protein>
    <recommendedName>
        <fullName evidence="7">Cytochrome c oxidase subunit 8, mitochondrial</fullName>
    </recommendedName>
    <alternativeName>
        <fullName evidence="7">Cytochrome c oxidase polypeptide VIII</fullName>
    </alternativeName>
</protein>
<evidence type="ECO:0000256" key="8">
    <source>
        <dbReference type="SAM" id="MobiDB-lite"/>
    </source>
</evidence>
<evidence type="ECO:0000313" key="9">
    <source>
        <dbReference type="EMBL" id="GAT54024.1"/>
    </source>
</evidence>
<keyword evidence="4 7" id="KW-0999">Mitochondrion inner membrane</keyword>
<dbReference type="Pfam" id="PF02935">
    <property type="entry name" value="COX7C"/>
    <property type="match status" value="1"/>
</dbReference>
<comment type="similarity">
    <text evidence="3 7">Belongs to the cytochrome c oxidase VIIc family.</text>
</comment>
<proteinExistence type="inferred from homology"/>
<dbReference type="InterPro" id="IPR036636">
    <property type="entry name" value="COX7C/Cox8_sf"/>
</dbReference>
<keyword evidence="7" id="KW-0809">Transit peptide</keyword>
<evidence type="ECO:0000256" key="3">
    <source>
        <dbReference type="ARBA" id="ARBA00010514"/>
    </source>
</evidence>
<keyword evidence="10" id="KW-1185">Reference proteome</keyword>
<evidence type="ECO:0000313" key="10">
    <source>
        <dbReference type="Proteomes" id="UP000815677"/>
    </source>
</evidence>
<evidence type="ECO:0000256" key="5">
    <source>
        <dbReference type="ARBA" id="ARBA00023128"/>
    </source>
</evidence>
<keyword evidence="7" id="KW-1133">Transmembrane helix</keyword>
<comment type="function">
    <text evidence="7">Component of the cytochrome c oxidase, the last enzyme in the mitochondrial electron transport chain which drives oxidative phosphorylation. The respiratory chain contains 3 multisubunit complexes succinate dehydrogenase (complex II, CII), ubiquinol-cytochrome c oxidoreductase (cytochrome b-c1 complex, complex III, CIII) and cytochrome c oxidase (complex IV, CIV), that cooperate to transfer electrons derived from NADH and succinate to molecular oxygen, creating an electrochemical gradient over the inner membrane that drives transmembrane transport and the ATP synthase. Cytochrome c oxidase is the component of the respiratory chain that catalyzes the reduction of oxygen to water. Electrons originating from reduced cytochrome c in the intermembrane space (IMS) are transferred via the dinuclear copper A center (CU(A)) of subunit 2 and heme A of subunit 1 to the active site in subunit 1, a binuclear center (BNC) formed by heme A3 and copper B (CU(B)). The BNC reduces molecular oxygen to 2 water molecules using 4 electrons from cytochrome c in the IMS and 4 protons from the mitochondrial matrix.</text>
</comment>
<evidence type="ECO:0000256" key="2">
    <source>
        <dbReference type="ARBA" id="ARBA00004673"/>
    </source>
</evidence>
<dbReference type="Gene3D" id="4.10.49.10">
    <property type="entry name" value="Cytochrome c oxidase subunit VIIc"/>
    <property type="match status" value="1"/>
</dbReference>